<proteinExistence type="predicted"/>
<reference evidence="2 3" key="1">
    <citation type="submission" date="2017-05" db="EMBL/GenBank/DDBJ databases">
        <title>Complete genome sequence of Corynebacterium striatum KC-Na-1 isolated from Neophocaena asiaeorientalis in Korea.</title>
        <authorList>
            <person name="Kim J.H."/>
            <person name="Lee K."/>
        </authorList>
    </citation>
    <scope>NUCLEOTIDE SEQUENCE [LARGE SCALE GENOMIC DNA]</scope>
    <source>
        <strain evidence="2 3">KC-Na-01</strain>
    </source>
</reference>
<organism evidence="2 3">
    <name type="scientific">Corynebacterium striatum</name>
    <dbReference type="NCBI Taxonomy" id="43770"/>
    <lineage>
        <taxon>Bacteria</taxon>
        <taxon>Bacillati</taxon>
        <taxon>Actinomycetota</taxon>
        <taxon>Actinomycetes</taxon>
        <taxon>Mycobacteriales</taxon>
        <taxon>Corynebacteriaceae</taxon>
        <taxon>Corynebacterium</taxon>
    </lineage>
</organism>
<evidence type="ECO:0000256" key="1">
    <source>
        <dbReference type="SAM" id="MobiDB-lite"/>
    </source>
</evidence>
<sequence length="200" mass="21600">MVEQYLLESTARELVRLAMHAQGLDALLVPRQASSGENAGKPPARRGSKPPLSVSIVDLKMETEQLLGRWCAQVASESPESGLPPGRGSGGQLMATRADWLRERLWVIESAVWGTLCCEELVAQARMVEDVVAPADGDVIDPPPFGTARQLARWCRLLGSPMSRSTIQRAVADGRLPSVVAPNGQVLIETEAVLELARLN</sequence>
<feature type="region of interest" description="Disordered" evidence="1">
    <location>
        <begin position="33"/>
        <end position="52"/>
    </location>
</feature>
<accession>A0A2Z2J140</accession>
<name>A0A2Z2J140_CORST</name>
<dbReference type="KEGG" id="cstr:CBE89_00085"/>
<dbReference type="Proteomes" id="UP000250197">
    <property type="component" value="Chromosome"/>
</dbReference>
<evidence type="ECO:0000313" key="3">
    <source>
        <dbReference type="Proteomes" id="UP000250197"/>
    </source>
</evidence>
<dbReference type="EMBL" id="CP021252">
    <property type="protein sequence ID" value="ART20077.1"/>
    <property type="molecule type" value="Genomic_DNA"/>
</dbReference>
<evidence type="ECO:0000313" key="2">
    <source>
        <dbReference type="EMBL" id="ART20077.1"/>
    </source>
</evidence>
<dbReference type="AlphaFoldDB" id="A0A2Z2J140"/>
<gene>
    <name evidence="2" type="ORF">CBE89_00085</name>
</gene>
<protein>
    <submittedName>
        <fullName evidence="2">Uncharacterized protein</fullName>
    </submittedName>
</protein>